<evidence type="ECO:0000256" key="1">
    <source>
        <dbReference type="ARBA" id="ARBA00023015"/>
    </source>
</evidence>
<evidence type="ECO:0000259" key="5">
    <source>
        <dbReference type="PROSITE" id="PS50949"/>
    </source>
</evidence>
<proteinExistence type="predicted"/>
<reference evidence="6 7" key="1">
    <citation type="submission" date="2018-06" db="EMBL/GenBank/DDBJ databases">
        <title>Phytoactinopolyspora halophila sp. nov., a novel halophilic actinomycete isolated from a saline soil in China.</title>
        <authorList>
            <person name="Tang S.-K."/>
        </authorList>
    </citation>
    <scope>NUCLEOTIDE SEQUENCE [LARGE SCALE GENOMIC DNA]</scope>
    <source>
        <strain evidence="6 7">YIM 96934</strain>
    </source>
</reference>
<dbReference type="Proteomes" id="UP000250462">
    <property type="component" value="Unassembled WGS sequence"/>
</dbReference>
<dbReference type="GO" id="GO:0003677">
    <property type="term" value="F:DNA binding"/>
    <property type="evidence" value="ECO:0007669"/>
    <property type="project" value="UniProtKB-KW"/>
</dbReference>
<keyword evidence="3" id="KW-0804">Transcription</keyword>
<dbReference type="SMART" id="SM00895">
    <property type="entry name" value="FCD"/>
    <property type="match status" value="1"/>
</dbReference>
<dbReference type="InterPro" id="IPR008920">
    <property type="entry name" value="TF_FadR/GntR_C"/>
</dbReference>
<evidence type="ECO:0000313" key="6">
    <source>
        <dbReference type="EMBL" id="RAW10983.1"/>
    </source>
</evidence>
<dbReference type="Pfam" id="PF07729">
    <property type="entry name" value="FCD"/>
    <property type="match status" value="1"/>
</dbReference>
<keyword evidence="1" id="KW-0805">Transcription regulation</keyword>
<name>A0A329QES6_9ACTN</name>
<accession>A0A329QES6</accession>
<gene>
    <name evidence="6" type="ORF">DPM12_17925</name>
</gene>
<dbReference type="PANTHER" id="PTHR43537:SF44">
    <property type="entry name" value="GNTR FAMILY REGULATORY PROTEIN"/>
    <property type="match status" value="1"/>
</dbReference>
<dbReference type="InterPro" id="IPR036388">
    <property type="entry name" value="WH-like_DNA-bd_sf"/>
</dbReference>
<feature type="region of interest" description="Disordered" evidence="4">
    <location>
        <begin position="279"/>
        <end position="305"/>
    </location>
</feature>
<dbReference type="InterPro" id="IPR036390">
    <property type="entry name" value="WH_DNA-bd_sf"/>
</dbReference>
<dbReference type="Gene3D" id="1.10.10.10">
    <property type="entry name" value="Winged helix-like DNA-binding domain superfamily/Winged helix DNA-binding domain"/>
    <property type="match status" value="1"/>
</dbReference>
<keyword evidence="7" id="KW-1185">Reference proteome</keyword>
<comment type="caution">
    <text evidence="6">The sequence shown here is derived from an EMBL/GenBank/DDBJ whole genome shotgun (WGS) entry which is preliminary data.</text>
</comment>
<dbReference type="Gene3D" id="1.20.120.530">
    <property type="entry name" value="GntR ligand-binding domain-like"/>
    <property type="match status" value="1"/>
</dbReference>
<dbReference type="GO" id="GO:0003700">
    <property type="term" value="F:DNA-binding transcription factor activity"/>
    <property type="evidence" value="ECO:0007669"/>
    <property type="project" value="InterPro"/>
</dbReference>
<dbReference type="Pfam" id="PF00392">
    <property type="entry name" value="GntR"/>
    <property type="match status" value="1"/>
</dbReference>
<feature type="compositionally biased region" description="Low complexity" evidence="4">
    <location>
        <begin position="288"/>
        <end position="305"/>
    </location>
</feature>
<dbReference type="PRINTS" id="PR00035">
    <property type="entry name" value="HTHGNTR"/>
</dbReference>
<dbReference type="CDD" id="cd07377">
    <property type="entry name" value="WHTH_GntR"/>
    <property type="match status" value="1"/>
</dbReference>
<keyword evidence="2" id="KW-0238">DNA-binding</keyword>
<dbReference type="PANTHER" id="PTHR43537">
    <property type="entry name" value="TRANSCRIPTIONAL REGULATOR, GNTR FAMILY"/>
    <property type="match status" value="1"/>
</dbReference>
<dbReference type="SMART" id="SM00345">
    <property type="entry name" value="HTH_GNTR"/>
    <property type="match status" value="1"/>
</dbReference>
<evidence type="ECO:0000313" key="7">
    <source>
        <dbReference type="Proteomes" id="UP000250462"/>
    </source>
</evidence>
<organism evidence="6 7">
    <name type="scientific">Phytoactinopolyspora halophila</name>
    <dbReference type="NCBI Taxonomy" id="1981511"/>
    <lineage>
        <taxon>Bacteria</taxon>
        <taxon>Bacillati</taxon>
        <taxon>Actinomycetota</taxon>
        <taxon>Actinomycetes</taxon>
        <taxon>Jiangellales</taxon>
        <taxon>Jiangellaceae</taxon>
        <taxon>Phytoactinopolyspora</taxon>
    </lineage>
</organism>
<feature type="domain" description="HTH gntR-type" evidence="5">
    <location>
        <begin position="53"/>
        <end position="120"/>
    </location>
</feature>
<dbReference type="InterPro" id="IPR000524">
    <property type="entry name" value="Tscrpt_reg_HTH_GntR"/>
</dbReference>
<dbReference type="InterPro" id="IPR011711">
    <property type="entry name" value="GntR_C"/>
</dbReference>
<evidence type="ECO:0000256" key="4">
    <source>
        <dbReference type="SAM" id="MobiDB-lite"/>
    </source>
</evidence>
<evidence type="ECO:0000256" key="2">
    <source>
        <dbReference type="ARBA" id="ARBA00023125"/>
    </source>
</evidence>
<dbReference type="AlphaFoldDB" id="A0A329QES6"/>
<sequence>MHVRYDVSQQSGSTVFCVADNTYQISSHPGVTESMPLPPSPASSGRLKGVPPLNAHERVVDHLEHLVFGELAPGSPLPSESQLVEQLGVSRLTVREAVRSLQARGLIEVHRGRRPVVARLNTSAITDFFASSIRRDPRSVLDLLEVRRGLEVQTATLAAGRMNRTAATSMTESLDAMHASLDDPDAFDSADVRFHEALASASGNQVLTFLIEAMALPLRESRRQSRHGHLARGRPLVAIIEEHRRILECVLDGDAKGAAEAMQAHLRQTERSLHMTLDLPLAGNGSEPGPAATPRPSSAPADEQN</sequence>
<dbReference type="SUPFAM" id="SSF48008">
    <property type="entry name" value="GntR ligand-binding domain-like"/>
    <property type="match status" value="1"/>
</dbReference>
<protein>
    <submittedName>
        <fullName evidence="6">FadR family transcriptional regulator</fullName>
    </submittedName>
</protein>
<dbReference type="EMBL" id="QMIG01000023">
    <property type="protein sequence ID" value="RAW10983.1"/>
    <property type="molecule type" value="Genomic_DNA"/>
</dbReference>
<evidence type="ECO:0000256" key="3">
    <source>
        <dbReference type="ARBA" id="ARBA00023163"/>
    </source>
</evidence>
<dbReference type="SUPFAM" id="SSF46785">
    <property type="entry name" value="Winged helix' DNA-binding domain"/>
    <property type="match status" value="1"/>
</dbReference>
<dbReference type="PROSITE" id="PS50949">
    <property type="entry name" value="HTH_GNTR"/>
    <property type="match status" value="1"/>
</dbReference>